<keyword evidence="1" id="KW-0472">Membrane</keyword>
<comment type="caution">
    <text evidence="2">The sequence shown here is derived from an EMBL/GenBank/DDBJ whole genome shotgun (WGS) entry which is preliminary data.</text>
</comment>
<accession>A0AAV2YXM5</accession>
<dbReference type="AlphaFoldDB" id="A0AAV2YXM5"/>
<feature type="transmembrane region" description="Helical" evidence="1">
    <location>
        <begin position="45"/>
        <end position="66"/>
    </location>
</feature>
<protein>
    <recommendedName>
        <fullName evidence="4">Transmembrane protein</fullName>
    </recommendedName>
</protein>
<evidence type="ECO:0000313" key="2">
    <source>
        <dbReference type="EMBL" id="DAZ99121.1"/>
    </source>
</evidence>
<dbReference type="Proteomes" id="UP001146120">
    <property type="component" value="Unassembled WGS sequence"/>
</dbReference>
<feature type="non-terminal residue" evidence="2">
    <location>
        <position position="1"/>
    </location>
</feature>
<feature type="transmembrane region" description="Helical" evidence="1">
    <location>
        <begin position="87"/>
        <end position="106"/>
    </location>
</feature>
<sequence>GIAFTVVLCKAPSLVCTYVLLSIDMICILGRQYEFWFFSLMNGAMWGMLATFFSDIRVVALLPMYISLQATILMDANYRTFVSSVRGFTLLIPTLVVMGTLVYTRVTEFKPENMSSFWVGQHTLEIQLIDVFFNTLVTMIIFMLRVAYNKRKLLRIRNAGCKMVRCVIYRSNLVLKRIHYNVHTRKNAHATRVMMKALGITAPNLFLQQTKHTNHRQQVTLVSLKLSSIDERRTINPCYTPKRPIPRRWLSFLYINGALGFLLSAVTIGLPSGKELPAVGWHQLQAIPMSGVLLSSVFCLSFACSFQRDLLRCLSKNFGFLFSSLQFTMACLCLADMVHWDYRSMAILAAFMWYHWILLLDTLTPTIRQKFRFKKIYATPVLVGVLAGVACVVYALTFSEHPWDDRILFHWEFKDHTIELGTKSFLLNRAITIWVWSARLVWELGASADEELVFIRGSLDYYTPFETFQTQKRYQNASIVPLRDSEFTPSSEASRRSQSFTRARSSPMLFDIATILLTRKPSIVVPIDIRFSTI</sequence>
<gene>
    <name evidence="2" type="ORF">N0F65_008426</name>
</gene>
<feature type="transmembrane region" description="Helical" evidence="1">
    <location>
        <begin position="318"/>
        <end position="338"/>
    </location>
</feature>
<keyword evidence="3" id="KW-1185">Reference proteome</keyword>
<feature type="transmembrane region" description="Helical" evidence="1">
    <location>
        <begin position="344"/>
        <end position="364"/>
    </location>
</feature>
<keyword evidence="1" id="KW-1133">Transmembrane helix</keyword>
<name>A0AAV2YXM5_9STRA</name>
<organism evidence="2 3">
    <name type="scientific">Lagenidium giganteum</name>
    <dbReference type="NCBI Taxonomy" id="4803"/>
    <lineage>
        <taxon>Eukaryota</taxon>
        <taxon>Sar</taxon>
        <taxon>Stramenopiles</taxon>
        <taxon>Oomycota</taxon>
        <taxon>Peronosporomycetes</taxon>
        <taxon>Pythiales</taxon>
        <taxon>Pythiaceae</taxon>
    </lineage>
</organism>
<evidence type="ECO:0000256" key="1">
    <source>
        <dbReference type="SAM" id="Phobius"/>
    </source>
</evidence>
<reference evidence="2" key="1">
    <citation type="submission" date="2022-11" db="EMBL/GenBank/DDBJ databases">
        <authorList>
            <person name="Morgan W.R."/>
            <person name="Tartar A."/>
        </authorList>
    </citation>
    <scope>NUCLEOTIDE SEQUENCE</scope>
    <source>
        <strain evidence="2">ARSEF 373</strain>
    </source>
</reference>
<evidence type="ECO:0000313" key="3">
    <source>
        <dbReference type="Proteomes" id="UP001146120"/>
    </source>
</evidence>
<feature type="transmembrane region" description="Helical" evidence="1">
    <location>
        <begin position="126"/>
        <end position="148"/>
    </location>
</feature>
<proteinExistence type="predicted"/>
<feature type="transmembrane region" description="Helical" evidence="1">
    <location>
        <begin position="376"/>
        <end position="396"/>
    </location>
</feature>
<reference evidence="2" key="2">
    <citation type="journal article" date="2023" name="Microbiol Resour">
        <title>Decontamination and Annotation of the Draft Genome Sequence of the Oomycete Lagenidium giganteum ARSEF 373.</title>
        <authorList>
            <person name="Morgan W.R."/>
            <person name="Tartar A."/>
        </authorList>
    </citation>
    <scope>NUCLEOTIDE SEQUENCE</scope>
    <source>
        <strain evidence="2">ARSEF 373</strain>
    </source>
</reference>
<feature type="transmembrane region" description="Helical" evidence="1">
    <location>
        <begin position="252"/>
        <end position="272"/>
    </location>
</feature>
<feature type="transmembrane region" description="Helical" evidence="1">
    <location>
        <begin position="284"/>
        <end position="306"/>
    </location>
</feature>
<evidence type="ECO:0008006" key="4">
    <source>
        <dbReference type="Google" id="ProtNLM"/>
    </source>
</evidence>
<feature type="transmembrane region" description="Helical" evidence="1">
    <location>
        <begin position="12"/>
        <end position="33"/>
    </location>
</feature>
<keyword evidence="1" id="KW-0812">Transmembrane</keyword>
<dbReference type="EMBL" id="DAKRPA010000090">
    <property type="protein sequence ID" value="DAZ99121.1"/>
    <property type="molecule type" value="Genomic_DNA"/>
</dbReference>